<evidence type="ECO:0000313" key="2">
    <source>
        <dbReference type="EMBL" id="MBZ2387818.1"/>
    </source>
</evidence>
<organism evidence="1 3">
    <name type="scientific">Anaerococcus murdochii</name>
    <dbReference type="NCBI Taxonomy" id="411577"/>
    <lineage>
        <taxon>Bacteria</taxon>
        <taxon>Bacillati</taxon>
        <taxon>Bacillota</taxon>
        <taxon>Tissierellia</taxon>
        <taxon>Tissierellales</taxon>
        <taxon>Peptoniphilaceae</taxon>
        <taxon>Anaerococcus</taxon>
    </lineage>
</organism>
<keyword evidence="3" id="KW-1185">Reference proteome</keyword>
<evidence type="ECO:0000313" key="1">
    <source>
        <dbReference type="EMBL" id="MBZ2385778.1"/>
    </source>
</evidence>
<comment type="caution">
    <text evidence="1">The sequence shown here is derived from an EMBL/GenBank/DDBJ whole genome shotgun (WGS) entry which is preliminary data.</text>
</comment>
<proteinExistence type="predicted"/>
<evidence type="ECO:0000313" key="3">
    <source>
        <dbReference type="Proteomes" id="UP000734271"/>
    </source>
</evidence>
<dbReference type="EMBL" id="JAIPME010000001">
    <property type="protein sequence ID" value="MBZ2385778.1"/>
    <property type="molecule type" value="Genomic_DNA"/>
</dbReference>
<name>A0ABS7SW83_9FIRM</name>
<dbReference type="EMBL" id="JAIPME010000002">
    <property type="protein sequence ID" value="MBZ2387818.1"/>
    <property type="molecule type" value="Genomic_DNA"/>
</dbReference>
<dbReference type="RefSeq" id="WP_223417531.1">
    <property type="nucleotide sequence ID" value="NZ_JAIPME010000001.1"/>
</dbReference>
<sequence>MKIKFVQEKEFEVDIDLEDVYKKFDGDVQKAVESGDYEPVYVGNKNLVVFDSDLSHKDVLFRDCLIKEKRREMERARA</sequence>
<gene>
    <name evidence="1" type="ORF">K8P03_00365</name>
    <name evidence="2" type="ORF">K8P03_11095</name>
</gene>
<reference evidence="1 3" key="1">
    <citation type="submission" date="2021-08" db="EMBL/GenBank/DDBJ databases">
        <title>FDA dAtabase for Regulatory Grade micrObial Sequences (FDA-ARGOS): Supporting development and validation of Infectious Disease Dx tests.</title>
        <authorList>
            <person name="Sproer C."/>
            <person name="Gronow S."/>
            <person name="Severitt S."/>
            <person name="Schroder I."/>
            <person name="Tallon L."/>
            <person name="Sadzewicz L."/>
            <person name="Zhao X."/>
            <person name="Boylan J."/>
            <person name="Ott S."/>
            <person name="Bowen H."/>
            <person name="Vavikolanu K."/>
            <person name="Hazen T."/>
            <person name="Aluvathingal J."/>
            <person name="Nadendla S."/>
            <person name="Lowell S."/>
            <person name="Myers T."/>
            <person name="Yan Y."/>
            <person name="Sichtig H."/>
        </authorList>
    </citation>
    <scope>NUCLEOTIDE SEQUENCE [LARGE SCALE GENOMIC DNA]</scope>
    <source>
        <strain evidence="1 3">FDAARGOS_1460</strain>
    </source>
</reference>
<accession>A0ABS7SW83</accession>
<protein>
    <submittedName>
        <fullName evidence="1">Uncharacterized protein</fullName>
    </submittedName>
</protein>
<dbReference type="Proteomes" id="UP000734271">
    <property type="component" value="Unassembled WGS sequence"/>
</dbReference>